<dbReference type="OMA" id="CGEDSNM"/>
<dbReference type="OrthoDB" id="5783116at2759"/>
<keyword evidence="3" id="KW-1185">Reference proteome</keyword>
<protein>
    <submittedName>
        <fullName evidence="4">Transmembrane protein</fullName>
    </submittedName>
</protein>
<evidence type="ECO:0000313" key="4">
    <source>
        <dbReference type="WBParaSite" id="HCON_00040150-00001"/>
    </source>
</evidence>
<proteinExistence type="predicted"/>
<keyword evidence="2" id="KW-1133">Transmembrane helix</keyword>
<keyword evidence="2" id="KW-0472">Membrane</keyword>
<dbReference type="AlphaFoldDB" id="A0A7I4Y3F5"/>
<feature type="region of interest" description="Disordered" evidence="1">
    <location>
        <begin position="184"/>
        <end position="204"/>
    </location>
</feature>
<feature type="transmembrane region" description="Helical" evidence="2">
    <location>
        <begin position="51"/>
        <end position="71"/>
    </location>
</feature>
<accession>A0A7I4Y3F5</accession>
<dbReference type="Proteomes" id="UP000025227">
    <property type="component" value="Unplaced"/>
</dbReference>
<name>A0A7I4Y3F5_HAECO</name>
<evidence type="ECO:0000313" key="3">
    <source>
        <dbReference type="Proteomes" id="UP000025227"/>
    </source>
</evidence>
<reference evidence="4" key="1">
    <citation type="submission" date="2020-12" db="UniProtKB">
        <authorList>
            <consortium name="WormBaseParasite"/>
        </authorList>
    </citation>
    <scope>IDENTIFICATION</scope>
    <source>
        <strain evidence="4">MHco3</strain>
    </source>
</reference>
<dbReference type="WBParaSite" id="HCON_00040150-00001">
    <property type="protein sequence ID" value="HCON_00040150-00001"/>
    <property type="gene ID" value="HCON_00040150"/>
</dbReference>
<keyword evidence="2" id="KW-0812">Transmembrane</keyword>
<evidence type="ECO:0000256" key="2">
    <source>
        <dbReference type="SAM" id="Phobius"/>
    </source>
</evidence>
<evidence type="ECO:0000256" key="1">
    <source>
        <dbReference type="SAM" id="MobiDB-lite"/>
    </source>
</evidence>
<feature type="transmembrane region" description="Helical" evidence="2">
    <location>
        <begin position="109"/>
        <end position="136"/>
    </location>
</feature>
<organism evidence="3 4">
    <name type="scientific">Haemonchus contortus</name>
    <name type="common">Barber pole worm</name>
    <dbReference type="NCBI Taxonomy" id="6289"/>
    <lineage>
        <taxon>Eukaryota</taxon>
        <taxon>Metazoa</taxon>
        <taxon>Ecdysozoa</taxon>
        <taxon>Nematoda</taxon>
        <taxon>Chromadorea</taxon>
        <taxon>Rhabditida</taxon>
        <taxon>Rhabditina</taxon>
        <taxon>Rhabditomorpha</taxon>
        <taxon>Strongyloidea</taxon>
        <taxon>Trichostrongylidae</taxon>
        <taxon>Haemonchus</taxon>
    </lineage>
</organism>
<sequence length="212" mass="23537">MDYSTMYTMSNWLRSKKKMFQSRMAIGLLIMLNFGNSILLSLEAFGPDSILSFSVFILNTIIVILALYGIFSFRPIFLTPNVIAKVSLSSAALFHGLQEAESNDSASVFHFLWLLISVCLFIWEIHAMFSATFGVMKEMKLRAYSKPPPSYNQVIADDAPPPTYAQALERLHKPVVLDVVALESNSNPPTPSSEPPTTTTTTTVSAFKTQIV</sequence>